<dbReference type="PANTHER" id="PTHR43872">
    <property type="entry name" value="MONOOXYGENASE, PUTATIVE (AFU_ORTHOLOGUE AFUA_8G02570)-RELATED"/>
    <property type="match status" value="1"/>
</dbReference>
<name>A0A382G4W5_9ZZZZ</name>
<evidence type="ECO:0000256" key="5">
    <source>
        <dbReference type="ARBA" id="ARBA00023002"/>
    </source>
</evidence>
<sequence>VPDRVEHRDVLIVGAGISGIGGAVHLQQRCPGTTFALLESRPDIGGTWDLFRYPGVRSDSDMHTLGFSFKPWKAAESIAGGPAILEYLRETVAEHNLEQHIRFGHRVLRAEWSSSDARWTLTAVRTGSSGDSDQIVTMTCGFLFMCSGYYSYREGYTPEFPGRDRFTGRIVHPQEWPDDLNHAGQRVVVIGSGATAMTLIPAIADTAAHVTMIQRSPTYVVARPSKDAIANQLRRFLPARLAYALTRKKNVFRQGLVYRKTRTDPEKVKKLLLDGVRQGLGADYDIDTHFTPSYNPWDQRLCLLPDGDLYRTIRSGNASVVTDHIDTFTETGIRLQSGEELEADLIITATGLNLVTLGEMDFVVDGDRVDFSRTWTYRGLAYSDVPNLVS</sequence>
<evidence type="ECO:0000256" key="4">
    <source>
        <dbReference type="ARBA" id="ARBA00022857"/>
    </source>
</evidence>
<dbReference type="FunFam" id="3.50.50.60:FF:000228">
    <property type="entry name" value="FAD-containing monooxygenase EthA"/>
    <property type="match status" value="1"/>
</dbReference>
<dbReference type="Pfam" id="PF13450">
    <property type="entry name" value="NAD_binding_8"/>
    <property type="match status" value="1"/>
</dbReference>
<dbReference type="AlphaFoldDB" id="A0A382G4W5"/>
<feature type="non-terminal residue" evidence="7">
    <location>
        <position position="1"/>
    </location>
</feature>
<proteinExistence type="predicted"/>
<keyword evidence="3" id="KW-0274">FAD</keyword>
<evidence type="ECO:0000313" key="7">
    <source>
        <dbReference type="EMBL" id="SVB70310.1"/>
    </source>
</evidence>
<protein>
    <recommendedName>
        <fullName evidence="8">FAD-containing monooxygenase EthA</fullName>
    </recommendedName>
</protein>
<organism evidence="7">
    <name type="scientific">marine metagenome</name>
    <dbReference type="NCBI Taxonomy" id="408172"/>
    <lineage>
        <taxon>unclassified sequences</taxon>
        <taxon>metagenomes</taxon>
        <taxon>ecological metagenomes</taxon>
    </lineage>
</organism>
<keyword evidence="2" id="KW-0285">Flavoprotein</keyword>
<accession>A0A382G4W5</accession>
<keyword evidence="4" id="KW-0521">NADP</keyword>
<dbReference type="Gene3D" id="3.50.50.60">
    <property type="entry name" value="FAD/NAD(P)-binding domain"/>
    <property type="match status" value="1"/>
</dbReference>
<keyword evidence="6" id="KW-0503">Monooxygenase</keyword>
<gene>
    <name evidence="7" type="ORF">METZ01_LOCUS223164</name>
</gene>
<dbReference type="InterPro" id="IPR020946">
    <property type="entry name" value="Flavin_mOase-like"/>
</dbReference>
<dbReference type="PRINTS" id="PR00411">
    <property type="entry name" value="PNDRDTASEI"/>
</dbReference>
<dbReference type="SUPFAM" id="SSF51905">
    <property type="entry name" value="FAD/NAD(P)-binding domain"/>
    <property type="match status" value="1"/>
</dbReference>
<evidence type="ECO:0000256" key="6">
    <source>
        <dbReference type="ARBA" id="ARBA00023033"/>
    </source>
</evidence>
<dbReference type="GO" id="GO:0050661">
    <property type="term" value="F:NADP binding"/>
    <property type="evidence" value="ECO:0007669"/>
    <property type="project" value="InterPro"/>
</dbReference>
<evidence type="ECO:0000256" key="3">
    <source>
        <dbReference type="ARBA" id="ARBA00022827"/>
    </source>
</evidence>
<reference evidence="7" key="1">
    <citation type="submission" date="2018-05" db="EMBL/GenBank/DDBJ databases">
        <authorList>
            <person name="Lanie J.A."/>
            <person name="Ng W.-L."/>
            <person name="Kazmierczak K.M."/>
            <person name="Andrzejewski T.M."/>
            <person name="Davidsen T.M."/>
            <person name="Wayne K.J."/>
            <person name="Tettelin H."/>
            <person name="Glass J.I."/>
            <person name="Rusch D."/>
            <person name="Podicherti R."/>
            <person name="Tsui H.-C.T."/>
            <person name="Winkler M.E."/>
        </authorList>
    </citation>
    <scope>NUCLEOTIDE SEQUENCE</scope>
</reference>
<evidence type="ECO:0000256" key="2">
    <source>
        <dbReference type="ARBA" id="ARBA00022630"/>
    </source>
</evidence>
<evidence type="ECO:0000256" key="1">
    <source>
        <dbReference type="ARBA" id="ARBA00001974"/>
    </source>
</evidence>
<dbReference type="GO" id="GO:0050660">
    <property type="term" value="F:flavin adenine dinucleotide binding"/>
    <property type="evidence" value="ECO:0007669"/>
    <property type="project" value="InterPro"/>
</dbReference>
<dbReference type="Pfam" id="PF00743">
    <property type="entry name" value="FMO-like"/>
    <property type="match status" value="1"/>
</dbReference>
<dbReference type="InterPro" id="IPR051820">
    <property type="entry name" value="FAD-binding_MO"/>
</dbReference>
<evidence type="ECO:0008006" key="8">
    <source>
        <dbReference type="Google" id="ProtNLM"/>
    </source>
</evidence>
<dbReference type="PANTHER" id="PTHR43872:SF1">
    <property type="entry name" value="MONOOXYGENASE, PUTATIVE (AFU_ORTHOLOGUE AFUA_8G02570)-RELATED"/>
    <property type="match status" value="1"/>
</dbReference>
<dbReference type="EMBL" id="UINC01053598">
    <property type="protein sequence ID" value="SVB70310.1"/>
    <property type="molecule type" value="Genomic_DNA"/>
</dbReference>
<comment type="cofactor">
    <cofactor evidence="1">
        <name>FAD</name>
        <dbReference type="ChEBI" id="CHEBI:57692"/>
    </cofactor>
</comment>
<keyword evidence="5" id="KW-0560">Oxidoreductase</keyword>
<dbReference type="GO" id="GO:0004499">
    <property type="term" value="F:N,N-dimethylaniline monooxygenase activity"/>
    <property type="evidence" value="ECO:0007669"/>
    <property type="project" value="InterPro"/>
</dbReference>
<feature type="non-terminal residue" evidence="7">
    <location>
        <position position="390"/>
    </location>
</feature>
<dbReference type="InterPro" id="IPR036188">
    <property type="entry name" value="FAD/NAD-bd_sf"/>
</dbReference>